<keyword evidence="6" id="KW-0695">RNA-directed DNA polymerase</keyword>
<feature type="domain" description="Reverse transcriptase RNase H-like" evidence="7">
    <location>
        <begin position="119"/>
        <end position="210"/>
    </location>
</feature>
<evidence type="ECO:0000256" key="6">
    <source>
        <dbReference type="ARBA" id="ARBA00022918"/>
    </source>
</evidence>
<dbReference type="SUPFAM" id="SSF56672">
    <property type="entry name" value="DNA/RNA polymerases"/>
    <property type="match status" value="1"/>
</dbReference>
<protein>
    <recommendedName>
        <fullName evidence="7">Reverse transcriptase RNase H-like domain-containing protein</fullName>
    </recommendedName>
</protein>
<dbReference type="Proteomes" id="UP001234989">
    <property type="component" value="Chromosome 12"/>
</dbReference>
<evidence type="ECO:0000256" key="1">
    <source>
        <dbReference type="ARBA" id="ARBA00022679"/>
    </source>
</evidence>
<evidence type="ECO:0000256" key="4">
    <source>
        <dbReference type="ARBA" id="ARBA00022759"/>
    </source>
</evidence>
<evidence type="ECO:0000259" key="7">
    <source>
        <dbReference type="Pfam" id="PF17917"/>
    </source>
</evidence>
<dbReference type="InterPro" id="IPR043128">
    <property type="entry name" value="Rev_trsase/Diguanyl_cyclase"/>
</dbReference>
<sequence length="431" mass="49095">MEVFIDDFSLVGDSFEDSFGHLSKVLQWCVETNLVLDREKCHFMVKEEIVICPNTLGKGIQVDQEKFIKDFSIVSLPLCKLLEKESVFDFDAACVKVFSCLKEKLISTLTIVAPYWCLQFRLVCDDSRLALGVVLGQRKNKLFHLDYYASNTLNGPKEITEQELFVVVYAFEKFMAYLLGTKVVVHTDHATIRHLMAKKEAKQRLILWVEAKYQSERKIGRQMAESACHQVGLFESRAKRMRFTCSVSLVKLTKFAECLQRIGESELSSPFCLEKPVEIFESFVMACPNILVRRKSQDDSQPQRRKKGITIYEHCDHAQPIQRIPKHVTNVEAQATERRQTEIHSKDLHDPLANLVPRVFSVVAARDMNRFKRIETGFLSDDAARRKPTLVDTTAVIELENLGVDTAPSAPPMEPSAIDAFLAPMRVEMAG</sequence>
<evidence type="ECO:0000313" key="9">
    <source>
        <dbReference type="Proteomes" id="UP001234989"/>
    </source>
</evidence>
<dbReference type="GO" id="GO:0016787">
    <property type="term" value="F:hydrolase activity"/>
    <property type="evidence" value="ECO:0007669"/>
    <property type="project" value="UniProtKB-KW"/>
</dbReference>
<dbReference type="PANTHER" id="PTHR37984:SF5">
    <property type="entry name" value="PROTEIN NYNRIN-LIKE"/>
    <property type="match status" value="1"/>
</dbReference>
<evidence type="ECO:0000256" key="5">
    <source>
        <dbReference type="ARBA" id="ARBA00022801"/>
    </source>
</evidence>
<dbReference type="AlphaFoldDB" id="A0AAF0V5Y0"/>
<name>A0AAF0V5Y0_SOLVR</name>
<dbReference type="InterPro" id="IPR050951">
    <property type="entry name" value="Retrovirus_Pol_polyprotein"/>
</dbReference>
<evidence type="ECO:0000256" key="2">
    <source>
        <dbReference type="ARBA" id="ARBA00022695"/>
    </source>
</evidence>
<gene>
    <name evidence="8" type="ORF">MTR67_052297</name>
</gene>
<dbReference type="PANTHER" id="PTHR37984">
    <property type="entry name" value="PROTEIN CBG26694"/>
    <property type="match status" value="1"/>
</dbReference>
<accession>A0AAF0V5Y0</accession>
<keyword evidence="2" id="KW-0548">Nucleotidyltransferase</keyword>
<evidence type="ECO:0000256" key="3">
    <source>
        <dbReference type="ARBA" id="ARBA00022722"/>
    </source>
</evidence>
<reference evidence="8" key="1">
    <citation type="submission" date="2023-08" db="EMBL/GenBank/DDBJ databases">
        <title>A de novo genome assembly of Solanum verrucosum Schlechtendal, a Mexican diploid species geographically isolated from the other diploid A-genome species in potato relatives.</title>
        <authorList>
            <person name="Hosaka K."/>
        </authorList>
    </citation>
    <scope>NUCLEOTIDE SEQUENCE</scope>
    <source>
        <tissue evidence="8">Young leaves</tissue>
    </source>
</reference>
<keyword evidence="5" id="KW-0378">Hydrolase</keyword>
<dbReference type="GO" id="GO:0003964">
    <property type="term" value="F:RNA-directed DNA polymerase activity"/>
    <property type="evidence" value="ECO:0007669"/>
    <property type="project" value="UniProtKB-KW"/>
</dbReference>
<dbReference type="EMBL" id="CP133623">
    <property type="protein sequence ID" value="WMV58912.1"/>
    <property type="molecule type" value="Genomic_DNA"/>
</dbReference>
<organism evidence="8 9">
    <name type="scientific">Solanum verrucosum</name>
    <dbReference type="NCBI Taxonomy" id="315347"/>
    <lineage>
        <taxon>Eukaryota</taxon>
        <taxon>Viridiplantae</taxon>
        <taxon>Streptophyta</taxon>
        <taxon>Embryophyta</taxon>
        <taxon>Tracheophyta</taxon>
        <taxon>Spermatophyta</taxon>
        <taxon>Magnoliopsida</taxon>
        <taxon>eudicotyledons</taxon>
        <taxon>Gunneridae</taxon>
        <taxon>Pentapetalae</taxon>
        <taxon>asterids</taxon>
        <taxon>lamiids</taxon>
        <taxon>Solanales</taxon>
        <taxon>Solanaceae</taxon>
        <taxon>Solanoideae</taxon>
        <taxon>Solaneae</taxon>
        <taxon>Solanum</taxon>
    </lineage>
</organism>
<dbReference type="InterPro" id="IPR041373">
    <property type="entry name" value="RT_RNaseH"/>
</dbReference>
<proteinExistence type="predicted"/>
<dbReference type="InterPro" id="IPR043502">
    <property type="entry name" value="DNA/RNA_pol_sf"/>
</dbReference>
<keyword evidence="3" id="KW-0540">Nuclease</keyword>
<dbReference type="GO" id="GO:0004519">
    <property type="term" value="F:endonuclease activity"/>
    <property type="evidence" value="ECO:0007669"/>
    <property type="project" value="UniProtKB-KW"/>
</dbReference>
<keyword evidence="9" id="KW-1185">Reference proteome</keyword>
<dbReference type="Gene3D" id="3.30.70.270">
    <property type="match status" value="2"/>
</dbReference>
<evidence type="ECO:0000313" key="8">
    <source>
        <dbReference type="EMBL" id="WMV58912.1"/>
    </source>
</evidence>
<keyword evidence="4" id="KW-0255">Endonuclease</keyword>
<dbReference type="Pfam" id="PF17917">
    <property type="entry name" value="RT_RNaseH"/>
    <property type="match status" value="1"/>
</dbReference>
<keyword evidence="1" id="KW-0808">Transferase</keyword>